<dbReference type="AlphaFoldDB" id="A0A9N9A027"/>
<protein>
    <submittedName>
        <fullName evidence="2">13975_t:CDS:1</fullName>
    </submittedName>
</protein>
<dbReference type="OrthoDB" id="626167at2759"/>
<feature type="region of interest" description="Disordered" evidence="1">
    <location>
        <begin position="19"/>
        <end position="43"/>
    </location>
</feature>
<dbReference type="EMBL" id="CAJVPS010000877">
    <property type="protein sequence ID" value="CAG8513097.1"/>
    <property type="molecule type" value="Genomic_DNA"/>
</dbReference>
<evidence type="ECO:0000313" key="3">
    <source>
        <dbReference type="Proteomes" id="UP000789508"/>
    </source>
</evidence>
<dbReference type="Proteomes" id="UP000789508">
    <property type="component" value="Unassembled WGS sequence"/>
</dbReference>
<gene>
    <name evidence="2" type="ORF">ALEPTO_LOCUS4076</name>
</gene>
<reference evidence="2" key="1">
    <citation type="submission" date="2021-06" db="EMBL/GenBank/DDBJ databases">
        <authorList>
            <person name="Kallberg Y."/>
            <person name="Tangrot J."/>
            <person name="Rosling A."/>
        </authorList>
    </citation>
    <scope>NUCLEOTIDE SEQUENCE</scope>
    <source>
        <strain evidence="2">FL130A</strain>
    </source>
</reference>
<dbReference type="Gene3D" id="1.10.10.1010">
    <property type="entry name" value="Intein homing endonuclease, domain IV"/>
    <property type="match status" value="1"/>
</dbReference>
<accession>A0A9N9A027</accession>
<comment type="caution">
    <text evidence="2">The sequence shown here is derived from an EMBL/GenBank/DDBJ whole genome shotgun (WGS) entry which is preliminary data.</text>
</comment>
<evidence type="ECO:0000313" key="2">
    <source>
        <dbReference type="EMBL" id="CAG8513097.1"/>
    </source>
</evidence>
<evidence type="ECO:0000256" key="1">
    <source>
        <dbReference type="SAM" id="MobiDB-lite"/>
    </source>
</evidence>
<proteinExistence type="predicted"/>
<organism evidence="2 3">
    <name type="scientific">Ambispora leptoticha</name>
    <dbReference type="NCBI Taxonomy" id="144679"/>
    <lineage>
        <taxon>Eukaryota</taxon>
        <taxon>Fungi</taxon>
        <taxon>Fungi incertae sedis</taxon>
        <taxon>Mucoromycota</taxon>
        <taxon>Glomeromycotina</taxon>
        <taxon>Glomeromycetes</taxon>
        <taxon>Archaeosporales</taxon>
        <taxon>Ambisporaceae</taxon>
        <taxon>Ambispora</taxon>
    </lineage>
</organism>
<name>A0A9N9A027_9GLOM</name>
<sequence>MNWDQLTYQFDLTTKSQPSTTVATTTSTGYVQPSSSPSSNSANSIQYNEKVMGFAAALAAYSANWLCGPRRTEDEKTQRYKRNGETKVALKKLNNSKNISNEFFIELDTYFRFSAKTTMSNSGWHDYPRILQSYGITKDDNSDDYM</sequence>
<keyword evidence="3" id="KW-1185">Reference proteome</keyword>